<dbReference type="EMBL" id="GBEZ01001446">
    <property type="protein sequence ID" value="JAC83525.1"/>
    <property type="molecule type" value="Transcribed_RNA"/>
</dbReference>
<evidence type="ECO:0000313" key="1">
    <source>
        <dbReference type="EMBL" id="JAC83525.1"/>
    </source>
</evidence>
<accession>A0A061SKV7</accession>
<reference evidence="1" key="1">
    <citation type="submission" date="2014-05" db="EMBL/GenBank/DDBJ databases">
        <title>The transcriptome of the halophilic microalga Tetraselmis sp. GSL018 isolated from the Great Salt Lake, Utah.</title>
        <authorList>
            <person name="Jinkerson R.E."/>
            <person name="D'Adamo S."/>
            <person name="Posewitz M.C."/>
        </authorList>
    </citation>
    <scope>NUCLEOTIDE SEQUENCE</scope>
    <source>
        <strain evidence="1">GSL018</strain>
    </source>
</reference>
<dbReference type="AlphaFoldDB" id="A0A061SKV7"/>
<protein>
    <submittedName>
        <fullName evidence="1">Uncharacterized protein</fullName>
    </submittedName>
</protein>
<gene>
    <name evidence="1" type="ORF">TSPGSL018_3123</name>
</gene>
<sequence length="162" mass="18942">RVAPRFTESVDQLSKKYYKKSFEKLEPTRKTDLLCSVNLFDNWLTNVFFAKPLLSNCVIFPAYFWIFNSRSEQICSRVITIDRIHEIPEIVSNASQVHSSRVWNSSGSSRCSHLVEVYHLLSTKNKKLITKLYSTDYFYFRSLQSSNSNESISDNAQTMEFR</sequence>
<proteinExistence type="predicted"/>
<organism evidence="1">
    <name type="scientific">Tetraselmis sp. GSL018</name>
    <dbReference type="NCBI Taxonomy" id="582737"/>
    <lineage>
        <taxon>Eukaryota</taxon>
        <taxon>Viridiplantae</taxon>
        <taxon>Chlorophyta</taxon>
        <taxon>core chlorophytes</taxon>
        <taxon>Chlorodendrophyceae</taxon>
        <taxon>Chlorodendrales</taxon>
        <taxon>Chlorodendraceae</taxon>
        <taxon>Tetraselmis</taxon>
    </lineage>
</organism>
<name>A0A061SKV7_9CHLO</name>
<feature type="non-terminal residue" evidence="1">
    <location>
        <position position="1"/>
    </location>
</feature>